<evidence type="ECO:0000313" key="1">
    <source>
        <dbReference type="EMBL" id="GAA0184644.1"/>
    </source>
</evidence>
<sequence>MLEGPEFLSAINLEGVALMEMDFLAFDLIQVAVEVDVVRELGVRPSSNQKNFEQGHYRMMCRSISSIKQELQRQSNKRCFEKSEDLVGSFLKQKSQMNFGRIFSFQIQIQIQI</sequence>
<evidence type="ECO:0000313" key="2">
    <source>
        <dbReference type="Proteomes" id="UP001454036"/>
    </source>
</evidence>
<dbReference type="Proteomes" id="UP001454036">
    <property type="component" value="Unassembled WGS sequence"/>
</dbReference>
<dbReference type="AlphaFoldDB" id="A0AAV3RT81"/>
<dbReference type="EMBL" id="BAABME010012046">
    <property type="protein sequence ID" value="GAA0184644.1"/>
    <property type="molecule type" value="Genomic_DNA"/>
</dbReference>
<proteinExistence type="predicted"/>
<accession>A0AAV3RT81</accession>
<name>A0AAV3RT81_LITER</name>
<keyword evidence="2" id="KW-1185">Reference proteome</keyword>
<reference evidence="1 2" key="1">
    <citation type="submission" date="2024-01" db="EMBL/GenBank/DDBJ databases">
        <title>The complete chloroplast genome sequence of Lithospermum erythrorhizon: insights into the phylogenetic relationship among Boraginaceae species and the maternal lineages of purple gromwells.</title>
        <authorList>
            <person name="Okada T."/>
            <person name="Watanabe K."/>
        </authorList>
    </citation>
    <scope>NUCLEOTIDE SEQUENCE [LARGE SCALE GENOMIC DNA]</scope>
</reference>
<gene>
    <name evidence="1" type="ORF">LIER_31932</name>
</gene>
<comment type="caution">
    <text evidence="1">The sequence shown here is derived from an EMBL/GenBank/DDBJ whole genome shotgun (WGS) entry which is preliminary data.</text>
</comment>
<protein>
    <submittedName>
        <fullName evidence="1">Uncharacterized protein</fullName>
    </submittedName>
</protein>
<organism evidence="1 2">
    <name type="scientific">Lithospermum erythrorhizon</name>
    <name type="common">Purple gromwell</name>
    <name type="synonym">Lithospermum officinale var. erythrorhizon</name>
    <dbReference type="NCBI Taxonomy" id="34254"/>
    <lineage>
        <taxon>Eukaryota</taxon>
        <taxon>Viridiplantae</taxon>
        <taxon>Streptophyta</taxon>
        <taxon>Embryophyta</taxon>
        <taxon>Tracheophyta</taxon>
        <taxon>Spermatophyta</taxon>
        <taxon>Magnoliopsida</taxon>
        <taxon>eudicotyledons</taxon>
        <taxon>Gunneridae</taxon>
        <taxon>Pentapetalae</taxon>
        <taxon>asterids</taxon>
        <taxon>lamiids</taxon>
        <taxon>Boraginales</taxon>
        <taxon>Boraginaceae</taxon>
        <taxon>Boraginoideae</taxon>
        <taxon>Lithospermeae</taxon>
        <taxon>Lithospermum</taxon>
    </lineage>
</organism>